<feature type="transmembrane region" description="Helical" evidence="6">
    <location>
        <begin position="377"/>
        <end position="395"/>
    </location>
</feature>
<dbReference type="PANTHER" id="PTHR12266">
    <property type="entry name" value="NA+/CA2+ K+ INDEPENDENT EXCHANGER"/>
    <property type="match status" value="1"/>
</dbReference>
<dbReference type="AlphaFoldDB" id="A0A1V9Y922"/>
<feature type="transmembrane region" description="Helical" evidence="6">
    <location>
        <begin position="401"/>
        <end position="425"/>
    </location>
</feature>
<feature type="transmembrane region" description="Helical" evidence="6">
    <location>
        <begin position="488"/>
        <end position="508"/>
    </location>
</feature>
<comment type="subcellular location">
    <subcellularLocation>
        <location evidence="1">Membrane</location>
        <topology evidence="1">Multi-pass membrane protein</topology>
    </subcellularLocation>
</comment>
<evidence type="ECO:0000313" key="9">
    <source>
        <dbReference type="EMBL" id="OQR82230.1"/>
    </source>
</evidence>
<evidence type="ECO:0000256" key="4">
    <source>
        <dbReference type="ARBA" id="ARBA00022989"/>
    </source>
</evidence>
<feature type="transmembrane region" description="Helical" evidence="6">
    <location>
        <begin position="110"/>
        <end position="135"/>
    </location>
</feature>
<keyword evidence="3 6" id="KW-0812">Transmembrane</keyword>
<dbReference type="GO" id="GO:0016020">
    <property type="term" value="C:membrane"/>
    <property type="evidence" value="ECO:0007669"/>
    <property type="project" value="UniProtKB-SubCell"/>
</dbReference>
<evidence type="ECO:0000313" key="10">
    <source>
        <dbReference type="Proteomes" id="UP000243217"/>
    </source>
</evidence>
<keyword evidence="7" id="KW-0732">Signal</keyword>
<evidence type="ECO:0000256" key="2">
    <source>
        <dbReference type="ARBA" id="ARBA00022448"/>
    </source>
</evidence>
<dbReference type="Pfam" id="PF01699">
    <property type="entry name" value="Na_Ca_ex"/>
    <property type="match status" value="2"/>
</dbReference>
<organism evidence="9 10">
    <name type="scientific">Thraustotheca clavata</name>
    <dbReference type="NCBI Taxonomy" id="74557"/>
    <lineage>
        <taxon>Eukaryota</taxon>
        <taxon>Sar</taxon>
        <taxon>Stramenopiles</taxon>
        <taxon>Oomycota</taxon>
        <taxon>Saprolegniomycetes</taxon>
        <taxon>Saprolegniales</taxon>
        <taxon>Achlyaceae</taxon>
        <taxon>Thraustotheca</taxon>
    </lineage>
</organism>
<dbReference type="STRING" id="74557.A0A1V9Y922"/>
<feature type="transmembrane region" description="Helical" evidence="6">
    <location>
        <begin position="325"/>
        <end position="344"/>
    </location>
</feature>
<evidence type="ECO:0000256" key="1">
    <source>
        <dbReference type="ARBA" id="ARBA00004141"/>
    </source>
</evidence>
<dbReference type="OrthoDB" id="407410at2759"/>
<feature type="transmembrane region" description="Helical" evidence="6">
    <location>
        <begin position="350"/>
        <end position="370"/>
    </location>
</feature>
<feature type="transmembrane region" description="Helical" evidence="6">
    <location>
        <begin position="141"/>
        <end position="163"/>
    </location>
</feature>
<sequence>MSKGGITLLLVLALVNAAAGIFIFPDDCGRPRFVSVPEEFKCSCAHATRVSSLDYLSFHYCTLQDAPILSLALLSVLLSLLFYVVGNTTDRYMVPAVTYISKATKLDPSFAGATLLAFANGAPDLFSCVASFSGAHTHSGFGVGGLLGSGLVVTVFTFGYLAYLSGGFDLRKQPFMRDVFFYFTTVLALLAAYRVGYITVPMSLIALTWYAVYTFVIVKTSHKPIEIVSPKDEDEKQPEAEPETEKKEYVAVAVDESEEVSLNAETISTIDEEVVVSPRSYWSQVTNWDRASTFKKCSIVALCPLLFARHYTVPIVQPERVSRSAAAICVFAAPLFILSVAARFMKLHYLSFFIATACSVIFSAITWFFCRETSIKWRIFGAILTLFLSSLWVFVIGHEIVAIMFVLGVSLGISSGTLGILVLAWGNSIGDFVGNRALVRQGHVHMATAACVAGPIFNTLVGGGFAIFLGCLQSETQTVPIWSADQKAILVTGFVILALALISLLALGCCFKDDVSMSKTFGLFLIGLYMTFCAWTLCEETQK</sequence>
<dbReference type="GO" id="GO:0008324">
    <property type="term" value="F:monoatomic cation transmembrane transporter activity"/>
    <property type="evidence" value="ECO:0007669"/>
    <property type="project" value="TreeGrafter"/>
</dbReference>
<dbReference type="InterPro" id="IPR004837">
    <property type="entry name" value="NaCa_Exmemb"/>
</dbReference>
<feature type="chain" id="PRO_5012528944" evidence="7">
    <location>
        <begin position="21"/>
        <end position="543"/>
    </location>
</feature>
<dbReference type="Gene3D" id="1.20.1420.30">
    <property type="entry name" value="NCX, central ion-binding region"/>
    <property type="match status" value="2"/>
</dbReference>
<dbReference type="Proteomes" id="UP000243217">
    <property type="component" value="Unassembled WGS sequence"/>
</dbReference>
<protein>
    <submittedName>
        <fullName evidence="9">Cation/calcium exchanger 1-like</fullName>
    </submittedName>
</protein>
<reference evidence="9 10" key="1">
    <citation type="journal article" date="2014" name="Genome Biol. Evol.">
        <title>The secreted proteins of Achlya hypogyna and Thraustotheca clavata identify the ancestral oomycete secretome and reveal gene acquisitions by horizontal gene transfer.</title>
        <authorList>
            <person name="Misner I."/>
            <person name="Blouin N."/>
            <person name="Leonard G."/>
            <person name="Richards T.A."/>
            <person name="Lane C.E."/>
        </authorList>
    </citation>
    <scope>NUCLEOTIDE SEQUENCE [LARGE SCALE GENOMIC DNA]</scope>
    <source>
        <strain evidence="9 10">ATCC 34112</strain>
    </source>
</reference>
<evidence type="ECO:0000256" key="6">
    <source>
        <dbReference type="SAM" id="Phobius"/>
    </source>
</evidence>
<evidence type="ECO:0000256" key="5">
    <source>
        <dbReference type="ARBA" id="ARBA00023136"/>
    </source>
</evidence>
<dbReference type="PANTHER" id="PTHR12266:SF0">
    <property type="entry name" value="MITOCHONDRIAL SODIUM_CALCIUM EXCHANGER PROTEIN"/>
    <property type="match status" value="1"/>
</dbReference>
<evidence type="ECO:0000256" key="3">
    <source>
        <dbReference type="ARBA" id="ARBA00022692"/>
    </source>
</evidence>
<keyword evidence="10" id="KW-1185">Reference proteome</keyword>
<proteinExistence type="predicted"/>
<feature type="signal peptide" evidence="7">
    <location>
        <begin position="1"/>
        <end position="20"/>
    </location>
</feature>
<name>A0A1V9Y922_9STRA</name>
<feature type="transmembrane region" description="Helical" evidence="6">
    <location>
        <begin position="66"/>
        <end position="85"/>
    </location>
</feature>
<dbReference type="InterPro" id="IPR051359">
    <property type="entry name" value="CaCA_antiporter"/>
</dbReference>
<evidence type="ECO:0000256" key="7">
    <source>
        <dbReference type="SAM" id="SignalP"/>
    </source>
</evidence>
<dbReference type="EMBL" id="JNBS01004823">
    <property type="protein sequence ID" value="OQR82230.1"/>
    <property type="molecule type" value="Genomic_DNA"/>
</dbReference>
<accession>A0A1V9Y922</accession>
<dbReference type="InterPro" id="IPR044880">
    <property type="entry name" value="NCX_ion-bd_dom_sf"/>
</dbReference>
<feature type="transmembrane region" description="Helical" evidence="6">
    <location>
        <begin position="520"/>
        <end position="537"/>
    </location>
</feature>
<feature type="transmembrane region" description="Helical" evidence="6">
    <location>
        <begin position="446"/>
        <end position="468"/>
    </location>
</feature>
<feature type="domain" description="Sodium/calcium exchanger membrane region" evidence="8">
    <location>
        <begin position="382"/>
        <end position="536"/>
    </location>
</feature>
<keyword evidence="2" id="KW-0813">Transport</keyword>
<keyword evidence="4 6" id="KW-1133">Transmembrane helix</keyword>
<evidence type="ECO:0000259" key="8">
    <source>
        <dbReference type="Pfam" id="PF01699"/>
    </source>
</evidence>
<feature type="transmembrane region" description="Helical" evidence="6">
    <location>
        <begin position="175"/>
        <end position="193"/>
    </location>
</feature>
<keyword evidence="5 6" id="KW-0472">Membrane</keyword>
<comment type="caution">
    <text evidence="9">The sequence shown here is derived from an EMBL/GenBank/DDBJ whole genome shotgun (WGS) entry which is preliminary data.</text>
</comment>
<gene>
    <name evidence="9" type="ORF">THRCLA_11033</name>
</gene>
<feature type="domain" description="Sodium/calcium exchanger membrane region" evidence="8">
    <location>
        <begin position="75"/>
        <end position="217"/>
    </location>
</feature>